<organism evidence="1 2">
    <name type="scientific">Austropuccinia psidii MF-1</name>
    <dbReference type="NCBI Taxonomy" id="1389203"/>
    <lineage>
        <taxon>Eukaryota</taxon>
        <taxon>Fungi</taxon>
        <taxon>Dikarya</taxon>
        <taxon>Basidiomycota</taxon>
        <taxon>Pucciniomycotina</taxon>
        <taxon>Pucciniomycetes</taxon>
        <taxon>Pucciniales</taxon>
        <taxon>Sphaerophragmiaceae</taxon>
        <taxon>Austropuccinia</taxon>
    </lineage>
</organism>
<dbReference type="AlphaFoldDB" id="A0A9Q3DDZ3"/>
<keyword evidence="2" id="KW-1185">Reference proteome</keyword>
<protein>
    <submittedName>
        <fullName evidence="1">Uncharacterized protein</fullName>
    </submittedName>
</protein>
<name>A0A9Q3DDZ3_9BASI</name>
<dbReference type="EMBL" id="AVOT02016722">
    <property type="protein sequence ID" value="MBW0502246.1"/>
    <property type="molecule type" value="Genomic_DNA"/>
</dbReference>
<sequence>MLFTLHVIIESFLESSCIPSHSNSSINHHILEPLHVKASFLYKSFFGSPVWSWRGCGEDQYSNFSRPGYGSSSAGLCYYLGSLNAVEYHSIFSTHPLAFLLFQ</sequence>
<dbReference type="Proteomes" id="UP000765509">
    <property type="component" value="Unassembled WGS sequence"/>
</dbReference>
<evidence type="ECO:0000313" key="2">
    <source>
        <dbReference type="Proteomes" id="UP000765509"/>
    </source>
</evidence>
<proteinExistence type="predicted"/>
<reference evidence="1" key="1">
    <citation type="submission" date="2021-03" db="EMBL/GenBank/DDBJ databases">
        <title>Draft genome sequence of rust myrtle Austropuccinia psidii MF-1, a brazilian biotype.</title>
        <authorList>
            <person name="Quecine M.C."/>
            <person name="Pachon D.M.R."/>
            <person name="Bonatelli M.L."/>
            <person name="Correr F.H."/>
            <person name="Franceschini L.M."/>
            <person name="Leite T.F."/>
            <person name="Margarido G.R.A."/>
            <person name="Almeida C.A."/>
            <person name="Ferrarezi J.A."/>
            <person name="Labate C.A."/>
        </authorList>
    </citation>
    <scope>NUCLEOTIDE SEQUENCE</scope>
    <source>
        <strain evidence="1">MF-1</strain>
    </source>
</reference>
<evidence type="ECO:0000313" key="1">
    <source>
        <dbReference type="EMBL" id="MBW0502246.1"/>
    </source>
</evidence>
<comment type="caution">
    <text evidence="1">The sequence shown here is derived from an EMBL/GenBank/DDBJ whole genome shotgun (WGS) entry which is preliminary data.</text>
</comment>
<accession>A0A9Q3DDZ3</accession>
<gene>
    <name evidence="1" type="ORF">O181_041961</name>
</gene>